<proteinExistence type="predicted"/>
<gene>
    <name evidence="1" type="ORF">ebA665</name>
</gene>
<keyword evidence="2" id="KW-1185">Reference proteome</keyword>
<dbReference type="HOGENOM" id="CLU_2875904_0_0_4"/>
<dbReference type="AlphaFoldDB" id="Q5P891"/>
<evidence type="ECO:0000313" key="1">
    <source>
        <dbReference type="EMBL" id="CAI06468.1"/>
    </source>
</evidence>
<sequence length="63" mass="6576">MNIGLTLVGLREAACPCQCIVAKACAENAGVLSKMGGSETSQQPFQICKHPVLRKPGAYAVNT</sequence>
<dbReference type="KEGG" id="eba:ebA665"/>
<dbReference type="EMBL" id="CR555306">
    <property type="protein sequence ID" value="CAI06468.1"/>
    <property type="molecule type" value="Genomic_DNA"/>
</dbReference>
<reference evidence="1 2" key="1">
    <citation type="journal article" date="2005" name="Arch. Microbiol.">
        <title>The genome sequence of an anaerobic aromatic-degrading denitrifying bacterium, strain EbN1.</title>
        <authorList>
            <person name="Rabus R."/>
            <person name="Kube M."/>
            <person name="Heider J."/>
            <person name="Beck A."/>
            <person name="Heitmann K."/>
            <person name="Widdel F."/>
            <person name="Reinhardt R."/>
        </authorList>
    </citation>
    <scope>NUCLEOTIDE SEQUENCE [LARGE SCALE GENOMIC DNA]</scope>
    <source>
        <strain evidence="1 2">EbN1</strain>
    </source>
</reference>
<dbReference type="Proteomes" id="UP000006552">
    <property type="component" value="Chromosome"/>
</dbReference>
<accession>Q5P891</accession>
<protein>
    <submittedName>
        <fullName evidence="1">Uncharacterized protein</fullName>
    </submittedName>
</protein>
<evidence type="ECO:0000313" key="2">
    <source>
        <dbReference type="Proteomes" id="UP000006552"/>
    </source>
</evidence>
<organism evidence="1 2">
    <name type="scientific">Aromatoleum aromaticum (strain DSM 19018 / LMG 30748 / EbN1)</name>
    <name type="common">Azoarcus sp. (strain EbN1)</name>
    <dbReference type="NCBI Taxonomy" id="76114"/>
    <lineage>
        <taxon>Bacteria</taxon>
        <taxon>Pseudomonadati</taxon>
        <taxon>Pseudomonadota</taxon>
        <taxon>Betaproteobacteria</taxon>
        <taxon>Rhodocyclales</taxon>
        <taxon>Rhodocyclaceae</taxon>
        <taxon>Aromatoleum</taxon>
    </lineage>
</organism>
<name>Q5P891_AROAE</name>